<proteinExistence type="predicted"/>
<evidence type="ECO:0000256" key="1">
    <source>
        <dbReference type="SAM" id="MobiDB-lite"/>
    </source>
</evidence>
<accession>A0A380MZ77</accession>
<name>A0A380MZ77_9GAMM</name>
<sequence>MKTTFKKSPLFLACTAVLTLTACGGGGGSKEISTTSSISSTTSHTQSSTIIMTSDNNNGHSTASNPAKLTDTLTGTTYKIYEPDGGKAIYQGTFSLTPTHNKDNIIVDGQTFSLLGEIDDESNENLYPFDKNFTEREDGQDDSLVSNFLSYTRFGAFGKDLNKDDDDDSGNAYLFYQGYQTPVENMPQKGTAHYLGNAMYKDYRQMDKNSGTAFAKSEFRADFGTKRLYGLISDGVFEQKIDNPAERVNGKFEQRKLTNNIRIDATIKGSEFSGRTADGGETSGAFYGPNADELGGLFRKGNEYFGAYGAKKK</sequence>
<keyword evidence="2" id="KW-0732">Signal</keyword>
<feature type="region of interest" description="Disordered" evidence="1">
    <location>
        <begin position="25"/>
        <end position="68"/>
    </location>
</feature>
<dbReference type="Proteomes" id="UP000254601">
    <property type="component" value="Unassembled WGS sequence"/>
</dbReference>
<evidence type="ECO:0000259" key="3">
    <source>
        <dbReference type="Pfam" id="PF01298"/>
    </source>
</evidence>
<dbReference type="OrthoDB" id="5689800at2"/>
<feature type="domain" description="Transferrin-binding protein B C-lobe/N-lobe beta-barrel" evidence="3">
    <location>
        <begin position="186"/>
        <end position="312"/>
    </location>
</feature>
<feature type="compositionally biased region" description="Low complexity" evidence="1">
    <location>
        <begin position="32"/>
        <end position="54"/>
    </location>
</feature>
<evidence type="ECO:0000313" key="5">
    <source>
        <dbReference type="Proteomes" id="UP000254601"/>
    </source>
</evidence>
<dbReference type="AlphaFoldDB" id="A0A380MZ77"/>
<reference evidence="4 5" key="1">
    <citation type="submission" date="2018-06" db="EMBL/GenBank/DDBJ databases">
        <authorList>
            <consortium name="Pathogen Informatics"/>
            <person name="Doyle S."/>
        </authorList>
    </citation>
    <scope>NUCLEOTIDE SEQUENCE [LARGE SCALE GENOMIC DNA]</scope>
    <source>
        <strain evidence="4 5">NCTC13337</strain>
    </source>
</reference>
<gene>
    <name evidence="4" type="ORF">NCTC13337_02469</name>
</gene>
<dbReference type="EMBL" id="UHIC01000001">
    <property type="protein sequence ID" value="SUO97514.1"/>
    <property type="molecule type" value="Genomic_DNA"/>
</dbReference>
<feature type="chain" id="PRO_5016963100" evidence="2">
    <location>
        <begin position="23"/>
        <end position="313"/>
    </location>
</feature>
<protein>
    <submittedName>
        <fullName evidence="4">Transferrin binding protein-like solute binding protein</fullName>
    </submittedName>
</protein>
<dbReference type="PROSITE" id="PS51257">
    <property type="entry name" value="PROKAR_LIPOPROTEIN"/>
    <property type="match status" value="1"/>
</dbReference>
<keyword evidence="5" id="KW-1185">Reference proteome</keyword>
<dbReference type="InterPro" id="IPR011250">
    <property type="entry name" value="OMP/PagP_B-barrel"/>
</dbReference>
<dbReference type="Gene3D" id="2.40.160.90">
    <property type="match status" value="1"/>
</dbReference>
<dbReference type="InterPro" id="IPR001677">
    <property type="entry name" value="TbpB_B_D"/>
</dbReference>
<organism evidence="4 5">
    <name type="scientific">Suttonella ornithocola</name>
    <dbReference type="NCBI Taxonomy" id="279832"/>
    <lineage>
        <taxon>Bacteria</taxon>
        <taxon>Pseudomonadati</taxon>
        <taxon>Pseudomonadota</taxon>
        <taxon>Gammaproteobacteria</taxon>
        <taxon>Cardiobacteriales</taxon>
        <taxon>Cardiobacteriaceae</taxon>
        <taxon>Suttonella</taxon>
    </lineage>
</organism>
<dbReference type="Pfam" id="PF01298">
    <property type="entry name" value="TbpB_B_D"/>
    <property type="match status" value="1"/>
</dbReference>
<feature type="signal peptide" evidence="2">
    <location>
        <begin position="1"/>
        <end position="22"/>
    </location>
</feature>
<dbReference type="RefSeq" id="WP_072576011.1">
    <property type="nucleotide sequence ID" value="NZ_LWHB01000043.1"/>
</dbReference>
<evidence type="ECO:0000313" key="4">
    <source>
        <dbReference type="EMBL" id="SUO97514.1"/>
    </source>
</evidence>
<feature type="compositionally biased region" description="Polar residues" evidence="1">
    <location>
        <begin position="55"/>
        <end position="68"/>
    </location>
</feature>
<evidence type="ECO:0000256" key="2">
    <source>
        <dbReference type="SAM" id="SignalP"/>
    </source>
</evidence>
<dbReference type="SUPFAM" id="SSF56925">
    <property type="entry name" value="OMPA-like"/>
    <property type="match status" value="1"/>
</dbReference>